<protein>
    <submittedName>
        <fullName evidence="7">DNA repair protein RadC</fullName>
    </submittedName>
</protein>
<dbReference type="CDD" id="cd08071">
    <property type="entry name" value="MPN_DUF2466"/>
    <property type="match status" value="1"/>
</dbReference>
<dbReference type="InterPro" id="IPR037518">
    <property type="entry name" value="MPN"/>
</dbReference>
<dbReference type="Proteomes" id="UP000829401">
    <property type="component" value="Chromosome"/>
</dbReference>
<dbReference type="PANTHER" id="PTHR30471">
    <property type="entry name" value="DNA REPAIR PROTEIN RADC"/>
    <property type="match status" value="1"/>
</dbReference>
<name>T0BLM4_ALIAG</name>
<keyword evidence="4" id="KW-0378">Hydrolase</keyword>
<dbReference type="EMBL" id="CP080467">
    <property type="protein sequence ID" value="UNO50545.1"/>
    <property type="molecule type" value="Genomic_DNA"/>
</dbReference>
<proteinExistence type="inferred from homology"/>
<evidence type="ECO:0000256" key="3">
    <source>
        <dbReference type="ARBA" id="ARBA00022723"/>
    </source>
</evidence>
<comment type="similarity">
    <text evidence="1">Belongs to the UPF0758 family.</text>
</comment>
<keyword evidence="3" id="KW-0479">Metal-binding</keyword>
<dbReference type="InterPro" id="IPR001405">
    <property type="entry name" value="UPF0758"/>
</dbReference>
<evidence type="ECO:0000313" key="7">
    <source>
        <dbReference type="EMBL" id="UNO50545.1"/>
    </source>
</evidence>
<dbReference type="InterPro" id="IPR020891">
    <property type="entry name" value="UPF0758_CS"/>
</dbReference>
<dbReference type="PANTHER" id="PTHR30471:SF3">
    <property type="entry name" value="UPF0758 PROTEIN YEES-RELATED"/>
    <property type="match status" value="1"/>
</dbReference>
<dbReference type="Pfam" id="PF04002">
    <property type="entry name" value="RadC"/>
    <property type="match status" value="1"/>
</dbReference>
<evidence type="ECO:0000313" key="8">
    <source>
        <dbReference type="Proteomes" id="UP000829401"/>
    </source>
</evidence>
<keyword evidence="8" id="KW-1185">Reference proteome</keyword>
<evidence type="ECO:0000256" key="1">
    <source>
        <dbReference type="ARBA" id="ARBA00010243"/>
    </source>
</evidence>
<evidence type="ECO:0000256" key="4">
    <source>
        <dbReference type="ARBA" id="ARBA00022801"/>
    </source>
</evidence>
<keyword evidence="6" id="KW-0482">Metalloprotease</keyword>
<gene>
    <name evidence="7" type="ORF">K1I37_08920</name>
</gene>
<evidence type="ECO:0000256" key="2">
    <source>
        <dbReference type="ARBA" id="ARBA00022670"/>
    </source>
</evidence>
<dbReference type="OrthoDB" id="9804482at2"/>
<dbReference type="STRING" id="1356854.N007_16670"/>
<evidence type="ECO:0000256" key="5">
    <source>
        <dbReference type="ARBA" id="ARBA00022833"/>
    </source>
</evidence>
<keyword evidence="2" id="KW-0645">Protease</keyword>
<sequence length="146" mass="16093">MSYRIPVLRIEMVRERTIASGVKQIRCAEDAWEILRTYLDGVDREHFVVMVLDTKHNVRGIHTASIGSLDASVVHPREVLKVAILGSASGIIVGHNHPSGDPTPSPEDIAVTKRLSEACRIIGIDLLDHIVVGDERFSSLKAQGYM</sequence>
<evidence type="ECO:0000256" key="6">
    <source>
        <dbReference type="ARBA" id="ARBA00023049"/>
    </source>
</evidence>
<dbReference type="eggNOG" id="COG2003">
    <property type="taxonomic scope" value="Bacteria"/>
</dbReference>
<dbReference type="Gene3D" id="3.40.140.10">
    <property type="entry name" value="Cytidine Deaminase, domain 2"/>
    <property type="match status" value="1"/>
</dbReference>
<reference evidence="8" key="1">
    <citation type="journal article" date="2022" name="G3 (Bethesda)">
        <title>Unveiling the complete genome sequence of Alicyclobacillus acidoterrestris DSM 3922T, a taint-producing strain.</title>
        <authorList>
            <person name="Leonardo I.C."/>
            <person name="Barreto Crespo M.T."/>
            <person name="Gaspar F.B."/>
        </authorList>
    </citation>
    <scope>NUCLEOTIDE SEQUENCE [LARGE SCALE GENOMIC DNA]</scope>
    <source>
        <strain evidence="8">DSM 3922</strain>
    </source>
</reference>
<accession>T0BLM4</accession>
<dbReference type="GO" id="GO:0046872">
    <property type="term" value="F:metal ion binding"/>
    <property type="evidence" value="ECO:0007669"/>
    <property type="project" value="UniProtKB-KW"/>
</dbReference>
<dbReference type="KEGG" id="aaco:K1I37_08920"/>
<dbReference type="PROSITE" id="PS01302">
    <property type="entry name" value="UPF0758"/>
    <property type="match status" value="1"/>
</dbReference>
<accession>A0A9E7CT15</accession>
<dbReference type="PROSITE" id="PS50249">
    <property type="entry name" value="MPN"/>
    <property type="match status" value="1"/>
</dbReference>
<organism evidence="7 8">
    <name type="scientific">Alicyclobacillus acidoterrestris (strain ATCC 49025 / DSM 3922 / CIP 106132 / NCIMB 13137 / GD3B)</name>
    <dbReference type="NCBI Taxonomy" id="1356854"/>
    <lineage>
        <taxon>Bacteria</taxon>
        <taxon>Bacillati</taxon>
        <taxon>Bacillota</taxon>
        <taxon>Bacilli</taxon>
        <taxon>Bacillales</taxon>
        <taxon>Alicyclobacillaceae</taxon>
        <taxon>Alicyclobacillus</taxon>
    </lineage>
</organism>
<keyword evidence="5" id="KW-0862">Zinc</keyword>
<dbReference type="InterPro" id="IPR025657">
    <property type="entry name" value="RadC_JAB"/>
</dbReference>
<dbReference type="GO" id="GO:0008237">
    <property type="term" value="F:metallopeptidase activity"/>
    <property type="evidence" value="ECO:0007669"/>
    <property type="project" value="UniProtKB-KW"/>
</dbReference>
<dbReference type="AlphaFoldDB" id="T0BLM4"/>
<dbReference type="GO" id="GO:0006508">
    <property type="term" value="P:proteolysis"/>
    <property type="evidence" value="ECO:0007669"/>
    <property type="project" value="UniProtKB-KW"/>
</dbReference>
<dbReference type="RefSeq" id="WP_021298471.1">
    <property type="nucleotide sequence ID" value="NZ_AURB01000192.1"/>
</dbReference>